<dbReference type="Proteomes" id="UP001164472">
    <property type="component" value="Chromosome"/>
</dbReference>
<gene>
    <name evidence="1" type="ORF">NNL22_14770</name>
</gene>
<dbReference type="AlphaFoldDB" id="A0A9E8KQ52"/>
<sequence>MNVVIRNKLVVAIATLTVTACGGGGGGSAPAATPTVPNAAVGGIWTGITTLTDGTTFETAGFITETGELRFITDDGAQQVGTITASGNSFTASITEYAEAGSPATGTVSGTISARQTLTGSAQFAGETTSTFEYSYDSIYDRNSSLATIAGIYSDSDGAGYTETYTVDSDGTITGSDTEGCVFGGAISILNANYNMYRVNLTVSNCDTFDGSYTGLGALTDEGGDVNDTFVLSVTGTNYVISGFIPRT</sequence>
<organism evidence="1 2">
    <name type="scientific">Alkalimarinus sediminis</name>
    <dbReference type="NCBI Taxonomy" id="1632866"/>
    <lineage>
        <taxon>Bacteria</taxon>
        <taxon>Pseudomonadati</taxon>
        <taxon>Pseudomonadota</taxon>
        <taxon>Gammaproteobacteria</taxon>
        <taxon>Alteromonadales</taxon>
        <taxon>Alteromonadaceae</taxon>
        <taxon>Alkalimarinus</taxon>
    </lineage>
</organism>
<name>A0A9E8KQ52_9ALTE</name>
<dbReference type="KEGG" id="asem:NNL22_14770"/>
<evidence type="ECO:0008006" key="3">
    <source>
        <dbReference type="Google" id="ProtNLM"/>
    </source>
</evidence>
<evidence type="ECO:0000313" key="2">
    <source>
        <dbReference type="Proteomes" id="UP001164472"/>
    </source>
</evidence>
<dbReference type="PROSITE" id="PS51257">
    <property type="entry name" value="PROKAR_LIPOPROTEIN"/>
    <property type="match status" value="1"/>
</dbReference>
<accession>A0A9E8KQ52</accession>
<dbReference type="RefSeq" id="WP_251811127.1">
    <property type="nucleotide sequence ID" value="NZ_CP101527.1"/>
</dbReference>
<protein>
    <recommendedName>
        <fullName evidence="3">Lipoprotein</fullName>
    </recommendedName>
</protein>
<proteinExistence type="predicted"/>
<dbReference type="EMBL" id="CP101527">
    <property type="protein sequence ID" value="UZW74272.1"/>
    <property type="molecule type" value="Genomic_DNA"/>
</dbReference>
<keyword evidence="2" id="KW-1185">Reference proteome</keyword>
<evidence type="ECO:0000313" key="1">
    <source>
        <dbReference type="EMBL" id="UZW74272.1"/>
    </source>
</evidence>
<reference evidence="1" key="1">
    <citation type="submission" date="2022-07" db="EMBL/GenBank/DDBJ databases">
        <title>Alkalimarinus sp. nov., isolated from gut of a Alitta virens.</title>
        <authorList>
            <person name="Yang A.I."/>
            <person name="Shin N.-R."/>
        </authorList>
    </citation>
    <scope>NUCLEOTIDE SEQUENCE</scope>
    <source>
        <strain evidence="1">FA028</strain>
    </source>
</reference>